<dbReference type="Proteomes" id="UP001611397">
    <property type="component" value="Unassembled WGS sequence"/>
</dbReference>
<evidence type="ECO:0000256" key="1">
    <source>
        <dbReference type="SAM" id="MobiDB-lite"/>
    </source>
</evidence>
<feature type="domain" description="DSBA-like thioredoxin" evidence="2">
    <location>
        <begin position="3"/>
        <end position="69"/>
    </location>
</feature>
<proteinExistence type="predicted"/>
<protein>
    <submittedName>
        <fullName evidence="3">DsbA family protein</fullName>
    </submittedName>
</protein>
<dbReference type="InterPro" id="IPR001853">
    <property type="entry name" value="DSBA-like_thioredoxin_dom"/>
</dbReference>
<evidence type="ECO:0000313" key="4">
    <source>
        <dbReference type="Proteomes" id="UP001611397"/>
    </source>
</evidence>
<accession>A0ABW7VHK3</accession>
<organism evidence="3 4">
    <name type="scientific">Streptomyces olivaceoviridis</name>
    <name type="common">Streptomyces corchorusii</name>
    <dbReference type="NCBI Taxonomy" id="1921"/>
    <lineage>
        <taxon>Bacteria</taxon>
        <taxon>Bacillati</taxon>
        <taxon>Actinomycetota</taxon>
        <taxon>Actinomycetes</taxon>
        <taxon>Kitasatosporales</taxon>
        <taxon>Streptomycetaceae</taxon>
        <taxon>Streptomyces</taxon>
    </lineage>
</organism>
<dbReference type="EMBL" id="JBIRWM010000018">
    <property type="protein sequence ID" value="MFI2160279.1"/>
    <property type="molecule type" value="Genomic_DNA"/>
</dbReference>
<evidence type="ECO:0000313" key="3">
    <source>
        <dbReference type="EMBL" id="MFI2160279.1"/>
    </source>
</evidence>
<reference evidence="3 4" key="1">
    <citation type="submission" date="2024-10" db="EMBL/GenBank/DDBJ databases">
        <title>The Natural Products Discovery Center: Release of the First 8490 Sequenced Strains for Exploring Actinobacteria Biosynthetic Diversity.</title>
        <authorList>
            <person name="Kalkreuter E."/>
            <person name="Kautsar S.A."/>
            <person name="Yang D."/>
            <person name="Bader C.D."/>
            <person name="Teijaro C.N."/>
            <person name="Fluegel L."/>
            <person name="Davis C.M."/>
            <person name="Simpson J.R."/>
            <person name="Lauterbach L."/>
            <person name="Steele A.D."/>
            <person name="Gui C."/>
            <person name="Meng S."/>
            <person name="Li G."/>
            <person name="Viehrig K."/>
            <person name="Ye F."/>
            <person name="Su P."/>
            <person name="Kiefer A.F."/>
            <person name="Nichols A."/>
            <person name="Cepeda A.J."/>
            <person name="Yan W."/>
            <person name="Fan B."/>
            <person name="Jiang Y."/>
            <person name="Adhikari A."/>
            <person name="Zheng C.-J."/>
            <person name="Schuster L."/>
            <person name="Cowan T.M."/>
            <person name="Smanski M.J."/>
            <person name="Chevrette M.G."/>
            <person name="De Carvalho L.P.S."/>
            <person name="Shen B."/>
        </authorList>
    </citation>
    <scope>NUCLEOTIDE SEQUENCE [LARGE SCALE GENOMIC DNA]</scope>
    <source>
        <strain evidence="3 4">NPDC020295</strain>
    </source>
</reference>
<dbReference type="SUPFAM" id="SSF52833">
    <property type="entry name" value="Thioredoxin-like"/>
    <property type="match status" value="1"/>
</dbReference>
<feature type="region of interest" description="Disordered" evidence="1">
    <location>
        <begin position="103"/>
        <end position="159"/>
    </location>
</feature>
<evidence type="ECO:0000259" key="2">
    <source>
        <dbReference type="Pfam" id="PF01323"/>
    </source>
</evidence>
<dbReference type="Pfam" id="PF01323">
    <property type="entry name" value="DSBA"/>
    <property type="match status" value="1"/>
</dbReference>
<sequence length="168" mass="18344">MSDLLGYAAELGLDVHTFREDLRRRIHGGRIGRDVASADRSGVSGTPTFFFNGQRHNGTHDPGTLTQALDAAHEGAEHACLKPEPKEQLCLLRLAVRRYRTRAQRGPIRPGRAGRRPRTARAAGRRPGVSGRSARRVHGAEPTPPDAVHRRTGGRRPPEWAWVGACGG</sequence>
<dbReference type="Gene3D" id="3.40.30.10">
    <property type="entry name" value="Glutaredoxin"/>
    <property type="match status" value="1"/>
</dbReference>
<comment type="caution">
    <text evidence="3">The sequence shown here is derived from an EMBL/GenBank/DDBJ whole genome shotgun (WGS) entry which is preliminary data.</text>
</comment>
<gene>
    <name evidence="3" type="ORF">ACH49L_32085</name>
</gene>
<name>A0ABW7VHK3_STROI</name>
<dbReference type="RefSeq" id="WP_244218490.1">
    <property type="nucleotide sequence ID" value="NZ_JBIRUT010000008.1"/>
</dbReference>
<keyword evidence="4" id="KW-1185">Reference proteome</keyword>
<dbReference type="InterPro" id="IPR036249">
    <property type="entry name" value="Thioredoxin-like_sf"/>
</dbReference>